<protein>
    <submittedName>
        <fullName evidence="2">Uncharacterized protein</fullName>
    </submittedName>
</protein>
<name>A0ABY3YC96_9NEIS</name>
<evidence type="ECO:0000256" key="1">
    <source>
        <dbReference type="SAM" id="Phobius"/>
    </source>
</evidence>
<evidence type="ECO:0000313" key="3">
    <source>
        <dbReference type="Proteomes" id="UP000829504"/>
    </source>
</evidence>
<keyword evidence="3" id="KW-1185">Reference proteome</keyword>
<sequence length="111" mass="13030">MTLGSLFSWFMGFFNIGYFAVYANYFWMAAVILYWYQKQIEIWMMKWLLVFMWVLAILTFSLTTIHKNSEVIGITGYGAGFYLWFAALFCATIGILLGKDWLKKQKKKTTA</sequence>
<keyword evidence="1" id="KW-1133">Transmembrane helix</keyword>
<reference evidence="2 3" key="1">
    <citation type="submission" date="2022-03" db="EMBL/GenBank/DDBJ databases">
        <title>Genome sequencing of Morococcus cerebrosus.</title>
        <authorList>
            <person name="Baek M.-G."/>
            <person name="Yi H."/>
        </authorList>
    </citation>
    <scope>NUCLEOTIDE SEQUENCE [LARGE SCALE GENOMIC DNA]</scope>
    <source>
        <strain evidence="2 3">CIP 81.93</strain>
    </source>
</reference>
<feature type="transmembrane region" description="Helical" evidence="1">
    <location>
        <begin position="77"/>
        <end position="98"/>
    </location>
</feature>
<gene>
    <name evidence="2" type="ORF">MON37_09795</name>
</gene>
<evidence type="ECO:0000313" key="2">
    <source>
        <dbReference type="EMBL" id="UNV86938.1"/>
    </source>
</evidence>
<dbReference type="Proteomes" id="UP000829504">
    <property type="component" value="Chromosome"/>
</dbReference>
<proteinExistence type="predicted"/>
<dbReference type="RefSeq" id="WP_141764181.1">
    <property type="nucleotide sequence ID" value="NZ_CP094242.1"/>
</dbReference>
<keyword evidence="1" id="KW-0812">Transmembrane</keyword>
<feature type="transmembrane region" description="Helical" evidence="1">
    <location>
        <begin position="47"/>
        <end position="65"/>
    </location>
</feature>
<keyword evidence="1" id="KW-0472">Membrane</keyword>
<accession>A0ABY3YC96</accession>
<dbReference type="EMBL" id="CP094242">
    <property type="protein sequence ID" value="UNV86938.1"/>
    <property type="molecule type" value="Genomic_DNA"/>
</dbReference>
<organism evidence="2 3">
    <name type="scientific">Morococcus cerebrosus</name>
    <dbReference type="NCBI Taxonomy" id="1056807"/>
    <lineage>
        <taxon>Bacteria</taxon>
        <taxon>Pseudomonadati</taxon>
        <taxon>Pseudomonadota</taxon>
        <taxon>Betaproteobacteria</taxon>
        <taxon>Neisseriales</taxon>
        <taxon>Neisseriaceae</taxon>
        <taxon>Morococcus</taxon>
    </lineage>
</organism>
<feature type="transmembrane region" description="Helical" evidence="1">
    <location>
        <begin position="6"/>
        <end position="35"/>
    </location>
</feature>